<dbReference type="GO" id="GO:0061982">
    <property type="term" value="P:meiosis I cell cycle process"/>
    <property type="evidence" value="ECO:0007669"/>
    <property type="project" value="UniProtKB-ARBA"/>
</dbReference>
<gene>
    <name evidence="3" type="ORF">GLOIN_2v1659570</name>
</gene>
<dbReference type="PANTHER" id="PTHR46456">
    <property type="entry name" value="DNA REPAIR PROTEIN RAD51 HOMOLOG 2"/>
    <property type="match status" value="1"/>
</dbReference>
<comment type="caution">
    <text evidence="3">The sequence shown here is derived from an EMBL/GenBank/DDBJ whole genome shotgun (WGS) entry which is preliminary data.</text>
</comment>
<dbReference type="InterPro" id="IPR027417">
    <property type="entry name" value="P-loop_NTPase"/>
</dbReference>
<evidence type="ECO:0000259" key="2">
    <source>
        <dbReference type="PROSITE" id="PS50162"/>
    </source>
</evidence>
<dbReference type="AlphaFoldDB" id="A0A2P4PL84"/>
<dbReference type="Pfam" id="PF08423">
    <property type="entry name" value="Rad51"/>
    <property type="match status" value="1"/>
</dbReference>
<dbReference type="GO" id="GO:0000724">
    <property type="term" value="P:double-strand break repair via homologous recombination"/>
    <property type="evidence" value="ECO:0007669"/>
    <property type="project" value="InterPro"/>
</dbReference>
<dbReference type="PROSITE" id="PS50162">
    <property type="entry name" value="RECA_2"/>
    <property type="match status" value="1"/>
</dbReference>
<dbReference type="SMART" id="SM00382">
    <property type="entry name" value="AAA"/>
    <property type="match status" value="1"/>
</dbReference>
<keyword evidence="4" id="KW-1185">Reference proteome</keyword>
<dbReference type="VEuPathDB" id="FungiDB:RhiirFUN_004445"/>
<dbReference type="GO" id="GO:0003697">
    <property type="term" value="F:single-stranded DNA binding"/>
    <property type="evidence" value="ECO:0007669"/>
    <property type="project" value="TreeGrafter"/>
</dbReference>
<dbReference type="GO" id="GO:0033063">
    <property type="term" value="C:Rad51B-Rad51C-Rad51D-XRCC2 complex"/>
    <property type="evidence" value="ECO:0007669"/>
    <property type="project" value="InterPro"/>
</dbReference>
<reference evidence="3 4" key="1">
    <citation type="journal article" date="2013" name="Proc. Natl. Acad. Sci. U.S.A.">
        <title>Genome of an arbuscular mycorrhizal fungus provides insight into the oldest plant symbiosis.</title>
        <authorList>
            <person name="Tisserant E."/>
            <person name="Malbreil M."/>
            <person name="Kuo A."/>
            <person name="Kohler A."/>
            <person name="Symeonidi A."/>
            <person name="Balestrini R."/>
            <person name="Charron P."/>
            <person name="Duensing N."/>
            <person name="Frei Dit Frey N."/>
            <person name="Gianinazzi-Pearson V."/>
            <person name="Gilbert L.B."/>
            <person name="Handa Y."/>
            <person name="Herr J.R."/>
            <person name="Hijri M."/>
            <person name="Koul R."/>
            <person name="Kawaguchi M."/>
            <person name="Krajinski F."/>
            <person name="Lammers P.J."/>
            <person name="Masclaux F.G."/>
            <person name="Murat C."/>
            <person name="Morin E."/>
            <person name="Ndikumana S."/>
            <person name="Pagni M."/>
            <person name="Petitpierre D."/>
            <person name="Requena N."/>
            <person name="Rosikiewicz P."/>
            <person name="Riley R."/>
            <person name="Saito K."/>
            <person name="San Clemente H."/>
            <person name="Shapiro H."/>
            <person name="van Tuinen D."/>
            <person name="Becard G."/>
            <person name="Bonfante P."/>
            <person name="Paszkowski U."/>
            <person name="Shachar-Hill Y.Y."/>
            <person name="Tuskan G.A."/>
            <person name="Young P.W."/>
            <person name="Sanders I.R."/>
            <person name="Henrissat B."/>
            <person name="Rensing S.A."/>
            <person name="Grigoriev I.V."/>
            <person name="Corradi N."/>
            <person name="Roux C."/>
            <person name="Martin F."/>
        </authorList>
    </citation>
    <scope>NUCLEOTIDE SEQUENCE [LARGE SCALE GENOMIC DNA]</scope>
    <source>
        <strain evidence="3 4">DAOM 197198</strain>
    </source>
</reference>
<protein>
    <recommendedName>
        <fullName evidence="2">RecA family profile 1 domain-containing protein</fullName>
    </recommendedName>
</protein>
<dbReference type="GO" id="GO:0005657">
    <property type="term" value="C:replication fork"/>
    <property type="evidence" value="ECO:0007669"/>
    <property type="project" value="TreeGrafter"/>
</dbReference>
<evidence type="ECO:0000313" key="4">
    <source>
        <dbReference type="Proteomes" id="UP000018888"/>
    </source>
</evidence>
<dbReference type="GO" id="GO:0140664">
    <property type="term" value="F:ATP-dependent DNA damage sensor activity"/>
    <property type="evidence" value="ECO:0007669"/>
    <property type="project" value="InterPro"/>
</dbReference>
<reference evidence="3 4" key="2">
    <citation type="journal article" date="2018" name="New Phytol.">
        <title>High intraspecific genome diversity in the model arbuscular mycorrhizal symbiont Rhizophagus irregularis.</title>
        <authorList>
            <person name="Chen E.C.H."/>
            <person name="Morin E."/>
            <person name="Beaudet D."/>
            <person name="Noel J."/>
            <person name="Yildirir G."/>
            <person name="Ndikumana S."/>
            <person name="Charron P."/>
            <person name="St-Onge C."/>
            <person name="Giorgi J."/>
            <person name="Kruger M."/>
            <person name="Marton T."/>
            <person name="Ropars J."/>
            <person name="Grigoriev I.V."/>
            <person name="Hainaut M."/>
            <person name="Henrissat B."/>
            <person name="Roux C."/>
            <person name="Martin F."/>
            <person name="Corradi N."/>
        </authorList>
    </citation>
    <scope>NUCLEOTIDE SEQUENCE [LARGE SCALE GENOMIC DNA]</scope>
    <source>
        <strain evidence="3 4">DAOM 197198</strain>
    </source>
</reference>
<dbReference type="Gene3D" id="3.40.50.300">
    <property type="entry name" value="P-loop containing nucleotide triphosphate hydrolases"/>
    <property type="match status" value="1"/>
</dbReference>
<dbReference type="InterPro" id="IPR020588">
    <property type="entry name" value="RecA_ATP-bd"/>
</dbReference>
<organism evidence="3 4">
    <name type="scientific">Rhizophagus irregularis (strain DAOM 181602 / DAOM 197198 / MUCL 43194)</name>
    <name type="common">Arbuscular mycorrhizal fungus</name>
    <name type="synonym">Glomus intraradices</name>
    <dbReference type="NCBI Taxonomy" id="747089"/>
    <lineage>
        <taxon>Eukaryota</taxon>
        <taxon>Fungi</taxon>
        <taxon>Fungi incertae sedis</taxon>
        <taxon>Mucoromycota</taxon>
        <taxon>Glomeromycotina</taxon>
        <taxon>Glomeromycetes</taxon>
        <taxon>Glomerales</taxon>
        <taxon>Glomeraceae</taxon>
        <taxon>Rhizophagus</taxon>
    </lineage>
</organism>
<proteinExistence type="predicted"/>
<evidence type="ECO:0000313" key="3">
    <source>
        <dbReference type="EMBL" id="POG66135.1"/>
    </source>
</evidence>
<feature type="region of interest" description="Disordered" evidence="1">
    <location>
        <begin position="377"/>
        <end position="411"/>
    </location>
</feature>
<dbReference type="GO" id="GO:0003690">
    <property type="term" value="F:double-stranded DNA binding"/>
    <property type="evidence" value="ECO:0007669"/>
    <property type="project" value="TreeGrafter"/>
</dbReference>
<dbReference type="GO" id="GO:0000400">
    <property type="term" value="F:four-way junction DNA binding"/>
    <property type="evidence" value="ECO:0007669"/>
    <property type="project" value="TreeGrafter"/>
</dbReference>
<dbReference type="InterPro" id="IPR030548">
    <property type="entry name" value="RAD51B"/>
</dbReference>
<accession>A0A2P4PL84</accession>
<sequence length="422" mass="47843">MSSTRKLTRLNPKLGKKTIYKLNSFPRTPVNTTKELFSRTELELVECCNFKVETARNIQKRAAKWIVPEFVSVLDMMTENNSPFLATSLKGLDEALSGGIPFSSITELVGPTRSGKTQLCLTLSMLTTLPETMGGLGGGVCYIDTERSFNADRLIVIAENRFPQYFGKDERGQANLDKMTSSIHKMDITSSKELTKRLDELQEFIIENDVKLLIVDSIGSLVRKEYQNPVKKCGWGGPLMERNDILLQQASKLKYLAESFRIPVVVTNQVITRNRSETVLPRECFRPIKKSREEGPEVTAALGNTWAHSVTTRIMMNKFHIRNLSNLKFTILNDLFPPNLQELTIVKSPIAANITIYYTIENEGIVEFVYSENIEKEDKRQQEEEIGPMEETDKSDAVPSQSLDKKKRKSDVAEWFISALWA</sequence>
<dbReference type="EMBL" id="AUPC02000198">
    <property type="protein sequence ID" value="POG66135.1"/>
    <property type="molecule type" value="Genomic_DNA"/>
</dbReference>
<feature type="domain" description="RecA family profile 1" evidence="2">
    <location>
        <begin position="81"/>
        <end position="270"/>
    </location>
</feature>
<evidence type="ECO:0000256" key="1">
    <source>
        <dbReference type="SAM" id="MobiDB-lite"/>
    </source>
</evidence>
<dbReference type="SUPFAM" id="SSF52540">
    <property type="entry name" value="P-loop containing nucleoside triphosphate hydrolases"/>
    <property type="match status" value="1"/>
</dbReference>
<dbReference type="InterPro" id="IPR013632">
    <property type="entry name" value="Rad51_C"/>
</dbReference>
<dbReference type="InterPro" id="IPR003593">
    <property type="entry name" value="AAA+_ATPase"/>
</dbReference>
<dbReference type="GO" id="GO:0005524">
    <property type="term" value="F:ATP binding"/>
    <property type="evidence" value="ECO:0007669"/>
    <property type="project" value="InterPro"/>
</dbReference>
<dbReference type="PANTHER" id="PTHR46456:SF1">
    <property type="entry name" value="DNA REPAIR PROTEIN RAD51 HOMOLOG 2"/>
    <property type="match status" value="1"/>
</dbReference>
<dbReference type="Proteomes" id="UP000018888">
    <property type="component" value="Unassembled WGS sequence"/>
</dbReference>
<name>A0A2P4PL84_RHIID</name>